<sequence length="66" mass="7103">MRALDSFVSAPSLMTQRKPIVPTSRVRSNQSGSLERQQALSPSLPLAGEDWCCLPAQTDPSPSCTT</sequence>
<evidence type="ECO:0000313" key="3">
    <source>
        <dbReference type="Proteomes" id="UP000630594"/>
    </source>
</evidence>
<accession>A0ABQ1QEM9</accession>
<keyword evidence="3" id="KW-1185">Reference proteome</keyword>
<dbReference type="EMBL" id="BMCK01000004">
    <property type="protein sequence ID" value="GGD24554.1"/>
    <property type="molecule type" value="Genomic_DNA"/>
</dbReference>
<evidence type="ECO:0000313" key="2">
    <source>
        <dbReference type="EMBL" id="GGD24554.1"/>
    </source>
</evidence>
<feature type="compositionally biased region" description="Polar residues" evidence="1">
    <location>
        <begin position="25"/>
        <end position="41"/>
    </location>
</feature>
<dbReference type="Proteomes" id="UP000630594">
    <property type="component" value="Unassembled WGS sequence"/>
</dbReference>
<feature type="region of interest" description="Disordered" evidence="1">
    <location>
        <begin position="1"/>
        <end position="42"/>
    </location>
</feature>
<name>A0ABQ1QEM9_9ACTN</name>
<evidence type="ECO:0000256" key="1">
    <source>
        <dbReference type="SAM" id="MobiDB-lite"/>
    </source>
</evidence>
<reference evidence="3" key="1">
    <citation type="journal article" date="2019" name="Int. J. Syst. Evol. Microbiol.">
        <title>The Global Catalogue of Microorganisms (GCM) 10K type strain sequencing project: providing services to taxonomists for standard genome sequencing and annotation.</title>
        <authorList>
            <consortium name="The Broad Institute Genomics Platform"/>
            <consortium name="The Broad Institute Genome Sequencing Center for Infectious Disease"/>
            <person name="Wu L."/>
            <person name="Ma J."/>
        </authorList>
    </citation>
    <scope>NUCLEOTIDE SEQUENCE [LARGE SCALE GENOMIC DNA]</scope>
    <source>
        <strain evidence="3">CCM 7403</strain>
    </source>
</reference>
<gene>
    <name evidence="2" type="ORF">GCM10007231_24690</name>
</gene>
<protein>
    <submittedName>
        <fullName evidence="2">Uncharacterized protein</fullName>
    </submittedName>
</protein>
<comment type="caution">
    <text evidence="2">The sequence shown here is derived from an EMBL/GenBank/DDBJ whole genome shotgun (WGS) entry which is preliminary data.</text>
</comment>
<proteinExistence type="predicted"/>
<organism evidence="2 3">
    <name type="scientific">Nocardioides daphniae</name>
    <dbReference type="NCBI Taxonomy" id="402297"/>
    <lineage>
        <taxon>Bacteria</taxon>
        <taxon>Bacillati</taxon>
        <taxon>Actinomycetota</taxon>
        <taxon>Actinomycetes</taxon>
        <taxon>Propionibacteriales</taxon>
        <taxon>Nocardioidaceae</taxon>
        <taxon>Nocardioides</taxon>
    </lineage>
</organism>